<dbReference type="Proteomes" id="UP001178461">
    <property type="component" value="Chromosome 5"/>
</dbReference>
<organism evidence="1 2">
    <name type="scientific">Podarcis lilfordi</name>
    <name type="common">Lilford's wall lizard</name>
    <dbReference type="NCBI Taxonomy" id="74358"/>
    <lineage>
        <taxon>Eukaryota</taxon>
        <taxon>Metazoa</taxon>
        <taxon>Chordata</taxon>
        <taxon>Craniata</taxon>
        <taxon>Vertebrata</taxon>
        <taxon>Euteleostomi</taxon>
        <taxon>Lepidosauria</taxon>
        <taxon>Squamata</taxon>
        <taxon>Bifurcata</taxon>
        <taxon>Unidentata</taxon>
        <taxon>Episquamata</taxon>
        <taxon>Laterata</taxon>
        <taxon>Lacertibaenia</taxon>
        <taxon>Lacertidae</taxon>
        <taxon>Podarcis</taxon>
    </lineage>
</organism>
<keyword evidence="2" id="KW-1185">Reference proteome</keyword>
<reference evidence="1" key="1">
    <citation type="submission" date="2022-12" db="EMBL/GenBank/DDBJ databases">
        <authorList>
            <person name="Alioto T."/>
            <person name="Alioto T."/>
            <person name="Gomez Garrido J."/>
        </authorList>
    </citation>
    <scope>NUCLEOTIDE SEQUENCE</scope>
</reference>
<gene>
    <name evidence="1" type="ORF">PODLI_1B016867</name>
</gene>
<evidence type="ECO:0000313" key="2">
    <source>
        <dbReference type="Proteomes" id="UP001178461"/>
    </source>
</evidence>
<protein>
    <submittedName>
        <fullName evidence="1">Uncharacterized protein</fullName>
    </submittedName>
</protein>
<name>A0AA35KB80_9SAUR</name>
<proteinExistence type="predicted"/>
<evidence type="ECO:0000313" key="1">
    <source>
        <dbReference type="EMBL" id="CAI5773968.1"/>
    </source>
</evidence>
<dbReference type="EMBL" id="OX395130">
    <property type="protein sequence ID" value="CAI5773968.1"/>
    <property type="molecule type" value="Genomic_DNA"/>
</dbReference>
<dbReference type="AlphaFoldDB" id="A0AA35KB80"/>
<sequence>MVLAPCWARGRHLRRGTKGGQKRKWCWRHAGPGGAILGEAKGQPEAEMVLAPCWARGRHLRRGTKGGQKRKWCWRHAGPEDAILEEAQTAAGSGNGLSPKAPS</sequence>
<accession>A0AA35KB80</accession>